<comment type="similarity">
    <text evidence="1 5">Belongs to the flavin oxidoreductase frp family.</text>
</comment>
<accession>A0ABU3HAE9</accession>
<evidence type="ECO:0000256" key="5">
    <source>
        <dbReference type="PIRNR" id="PIRNR005426"/>
    </source>
</evidence>
<evidence type="ECO:0000313" key="8">
    <source>
        <dbReference type="Proteomes" id="UP001248709"/>
    </source>
</evidence>
<organism evidence="7 8">
    <name type="scientific">Paenibacillus forsythiae</name>
    <dbReference type="NCBI Taxonomy" id="365616"/>
    <lineage>
        <taxon>Bacteria</taxon>
        <taxon>Bacillati</taxon>
        <taxon>Bacillota</taxon>
        <taxon>Bacilli</taxon>
        <taxon>Bacillales</taxon>
        <taxon>Paenibacillaceae</taxon>
        <taxon>Paenibacillus</taxon>
    </lineage>
</organism>
<dbReference type="SUPFAM" id="SSF55469">
    <property type="entry name" value="FMN-dependent nitroreductase-like"/>
    <property type="match status" value="1"/>
</dbReference>
<dbReference type="InterPro" id="IPR000415">
    <property type="entry name" value="Nitroreductase-like"/>
</dbReference>
<dbReference type="Pfam" id="PF00881">
    <property type="entry name" value="Nitroreductase"/>
    <property type="match status" value="1"/>
</dbReference>
<dbReference type="InterPro" id="IPR029479">
    <property type="entry name" value="Nitroreductase"/>
</dbReference>
<evidence type="ECO:0000259" key="6">
    <source>
        <dbReference type="Pfam" id="PF00881"/>
    </source>
</evidence>
<dbReference type="PANTHER" id="PTHR43425:SF2">
    <property type="entry name" value="OXYGEN-INSENSITIVE NADPH NITROREDUCTASE"/>
    <property type="match status" value="1"/>
</dbReference>
<sequence length="249" mass="27716">MNEVLSTLANHRSYRDYSRRPVEQEVLEKIIRAAQAAPSWINGQHVTIISVRDEERRRELSVLSGNQKHVAGAPVFLVFCMDFYRAKLAGEIEKIPFDAERDVDALLTGATDVGIALEAAIVAAESLGLGIIPIGGVRRNTRGVIELLQLPKYVFPVVGLCVGYTEGQPPKQPRLPLGAVWHEESYNPDQIGYLREINEAQRQLLKEAGLEARDWTSRVASFFAANPEYGDAKRTLKEQGFTCGNLKEE</sequence>
<dbReference type="GO" id="GO:0008752">
    <property type="term" value="F:FMN reductase [NAD(P)H] activity"/>
    <property type="evidence" value="ECO:0007669"/>
    <property type="project" value="UniProtKB-EC"/>
</dbReference>
<evidence type="ECO:0000256" key="1">
    <source>
        <dbReference type="ARBA" id="ARBA00008366"/>
    </source>
</evidence>
<evidence type="ECO:0000256" key="3">
    <source>
        <dbReference type="ARBA" id="ARBA00022643"/>
    </source>
</evidence>
<keyword evidence="2 5" id="KW-0285">Flavoprotein</keyword>
<reference evidence="7 8" key="1">
    <citation type="submission" date="2023-07" db="EMBL/GenBank/DDBJ databases">
        <title>Genomic Encyclopedia of Type Strains, Phase IV (KMG-IV): sequencing the most valuable type-strain genomes for metagenomic binning, comparative biology and taxonomic classification.</title>
        <authorList>
            <person name="Goeker M."/>
        </authorList>
    </citation>
    <scope>NUCLEOTIDE SEQUENCE [LARGE SCALE GENOMIC DNA]</scope>
    <source>
        <strain evidence="7 8">T98</strain>
    </source>
</reference>
<dbReference type="Gene3D" id="3.40.109.10">
    <property type="entry name" value="NADH Oxidase"/>
    <property type="match status" value="1"/>
</dbReference>
<dbReference type="Proteomes" id="UP001248709">
    <property type="component" value="Unassembled WGS sequence"/>
</dbReference>
<protein>
    <submittedName>
        <fullName evidence="7">FMN reductase [NAD(P)H]</fullName>
        <ecNumber evidence="7">1.5.1.39</ecNumber>
    </submittedName>
</protein>
<name>A0ABU3HAE9_9BACL</name>
<dbReference type="EC" id="1.5.1.39" evidence="7"/>
<evidence type="ECO:0000313" key="7">
    <source>
        <dbReference type="EMBL" id="MDT3427007.1"/>
    </source>
</evidence>
<keyword evidence="3 5" id="KW-0288">FMN</keyword>
<keyword evidence="5" id="KW-0521">NADP</keyword>
<evidence type="ECO:0000256" key="4">
    <source>
        <dbReference type="ARBA" id="ARBA00023002"/>
    </source>
</evidence>
<comment type="caution">
    <text evidence="7">The sequence shown here is derived from an EMBL/GenBank/DDBJ whole genome shotgun (WGS) entry which is preliminary data.</text>
</comment>
<dbReference type="PANTHER" id="PTHR43425">
    <property type="entry name" value="OXYGEN-INSENSITIVE NADPH NITROREDUCTASE"/>
    <property type="match status" value="1"/>
</dbReference>
<evidence type="ECO:0000256" key="2">
    <source>
        <dbReference type="ARBA" id="ARBA00022630"/>
    </source>
</evidence>
<dbReference type="CDD" id="cd02146">
    <property type="entry name" value="NfsA-like"/>
    <property type="match status" value="1"/>
</dbReference>
<dbReference type="PIRSF" id="PIRSF005426">
    <property type="entry name" value="Frp"/>
    <property type="match status" value="1"/>
</dbReference>
<keyword evidence="4 5" id="KW-0560">Oxidoreductase</keyword>
<proteinExistence type="inferred from homology"/>
<dbReference type="EMBL" id="JAUSUY010000009">
    <property type="protein sequence ID" value="MDT3427007.1"/>
    <property type="molecule type" value="Genomic_DNA"/>
</dbReference>
<gene>
    <name evidence="7" type="ORF">J2Z22_002541</name>
</gene>
<keyword evidence="8" id="KW-1185">Reference proteome</keyword>
<dbReference type="InterPro" id="IPR016446">
    <property type="entry name" value="Flavin_OxRdtase_Frp"/>
</dbReference>
<feature type="domain" description="Nitroreductase" evidence="6">
    <location>
        <begin position="9"/>
        <end position="164"/>
    </location>
</feature>